<accession>A0A6F8T6N6</accession>
<organism evidence="2 3">
    <name type="scientific">Legionella antarctica</name>
    <dbReference type="NCBI Taxonomy" id="2708020"/>
    <lineage>
        <taxon>Bacteria</taxon>
        <taxon>Pseudomonadati</taxon>
        <taxon>Pseudomonadota</taxon>
        <taxon>Gammaproteobacteria</taxon>
        <taxon>Legionellales</taxon>
        <taxon>Legionellaceae</taxon>
        <taxon>Legionella</taxon>
    </lineage>
</organism>
<evidence type="ECO:0000313" key="2">
    <source>
        <dbReference type="EMBL" id="BCA95626.1"/>
    </source>
</evidence>
<feature type="transmembrane region" description="Helical" evidence="1">
    <location>
        <begin position="57"/>
        <end position="78"/>
    </location>
</feature>
<evidence type="ECO:0000256" key="1">
    <source>
        <dbReference type="SAM" id="Phobius"/>
    </source>
</evidence>
<dbReference type="RefSeq" id="WP_173237187.1">
    <property type="nucleotide sequence ID" value="NZ_AP022839.1"/>
</dbReference>
<dbReference type="Proteomes" id="UP000502894">
    <property type="component" value="Chromosome"/>
</dbReference>
<keyword evidence="1" id="KW-0472">Membrane</keyword>
<keyword evidence="1" id="KW-1133">Transmembrane helix</keyword>
<keyword evidence="3" id="KW-1185">Reference proteome</keyword>
<gene>
    <name evidence="2" type="ORF">TUM19329_19870</name>
</gene>
<protein>
    <recommendedName>
        <fullName evidence="4">Phosphatase</fullName>
    </recommendedName>
</protein>
<keyword evidence="1" id="KW-0812">Transmembrane</keyword>
<reference evidence="2" key="1">
    <citation type="journal article" date="2020" name="Microbiol. Resour. Announc.">
        <title>Complete Genome Sequence of Novel Psychrotolerant Legionella Strain TUM19329, Isolated from Antarctic Lake Sediment.</title>
        <authorList>
            <person name="Shimada S."/>
            <person name="Nakai R."/>
            <person name="Aoki K."/>
            <person name="Shimoeda N."/>
            <person name="Ohno G."/>
            <person name="Miyazaki Y."/>
            <person name="Kudoh S."/>
            <person name="Imura S."/>
            <person name="Watanabe K."/>
            <person name="Ishii Y."/>
            <person name="Tateda K."/>
        </authorList>
    </citation>
    <scope>NUCLEOTIDE SEQUENCE [LARGE SCALE GENOMIC DNA]</scope>
    <source>
        <strain evidence="2">TUM19329</strain>
    </source>
</reference>
<dbReference type="EMBL" id="AP022839">
    <property type="protein sequence ID" value="BCA95626.1"/>
    <property type="molecule type" value="Genomic_DNA"/>
</dbReference>
<evidence type="ECO:0008006" key="4">
    <source>
        <dbReference type="Google" id="ProtNLM"/>
    </source>
</evidence>
<name>A0A6F8T6N6_9GAMM</name>
<dbReference type="KEGG" id="lant:TUM19329_19870"/>
<dbReference type="AlphaFoldDB" id="A0A6F8T6N6"/>
<sequence length="278" mass="31246">MGKINSIKMSEIATERAKRTEQLRSLTSSPFDLDNKEHTRALKNYIDNFELTANQMYLFQAMSSGLTTWGGAWVAGFFLPIPAFANYFLTAVLYFGVAGYILERFSMTDFFEQLAEMKIIYNWCLKGGLENYNPVVSTENIDKLAYPEIQRMLKLIAPLCSTEFMLAWTKEITAEEQTRGLSNVLSTGYTALSSAFSLFSTAAKPVADLNRIRELKVNVETRGFDVGIFNGLEQAIKYFATSPDFRDIMAAKIRQPVETARNRLPSVLMGSFSPSSSN</sequence>
<evidence type="ECO:0000313" key="3">
    <source>
        <dbReference type="Proteomes" id="UP000502894"/>
    </source>
</evidence>
<feature type="transmembrane region" description="Helical" evidence="1">
    <location>
        <begin position="84"/>
        <end position="102"/>
    </location>
</feature>
<proteinExistence type="predicted"/>